<feature type="region of interest" description="Disordered" evidence="5">
    <location>
        <begin position="283"/>
        <end position="317"/>
    </location>
</feature>
<evidence type="ECO:0000256" key="5">
    <source>
        <dbReference type="SAM" id="MobiDB-lite"/>
    </source>
</evidence>
<proteinExistence type="predicted"/>
<dbReference type="InterPro" id="IPR050987">
    <property type="entry name" value="AtrR-like"/>
</dbReference>
<accession>A0A316YEE3</accession>
<feature type="compositionally biased region" description="Low complexity" evidence="5">
    <location>
        <begin position="208"/>
        <end position="219"/>
    </location>
</feature>
<gene>
    <name evidence="6" type="ORF">FA10DRAFT_281659</name>
</gene>
<keyword evidence="4" id="KW-0539">Nucleus</keyword>
<protein>
    <submittedName>
        <fullName evidence="6">Uncharacterized protein</fullName>
    </submittedName>
</protein>
<feature type="compositionally biased region" description="Basic and acidic residues" evidence="5">
    <location>
        <begin position="48"/>
        <end position="67"/>
    </location>
</feature>
<evidence type="ECO:0000313" key="6">
    <source>
        <dbReference type="EMBL" id="PWN87481.1"/>
    </source>
</evidence>
<sequence length="857" mass="92915">MARVVSLRARACMHTCMVPQLAGKSRQNISSRHWRQGHNQRSPFWSQRGDEGEDRTYAARPHLEQRQQHRRPSSPPSPMHYEPHPVSSSQSRSGYSPQDPSIRKRRLTDEIYLVFLCKSIAASPGRVRPSFAPARRLRSTFGAVGSSRSRFPRYRSGHHWARSWTSVFGALPGDLDGGHKRTSESGSPVSGSASTTAGEAGQATGLHSPSLSSSNAPAADGTKAQEEPKTDTMIVVQPCTNCVRSGIICCYSKRQLKRGPSKGYIKDLERRLDSLENHLSATATTAAPATSHTGGPDSSESNQQGQKQAQQHEKPEERLIRLENALSATSKKLQASASPEVDHGTSSRNDGDEERELTEAYEIDEEEEDDFSNETSLEAMPSGRVVTKDVRDDFARTDVGACVPIVISGSGETADRALLHDAVVLVLSGSSPSPEHARSQAAKLERIIGQAITGSARATPSEPMQSAVALRMGCEMNNTQRANEADALMLCYLAGLCQGRADGAILAAAASKLVVRDNSDLRRRTIAAILDCWHTTAFNAPQQVSMPSANHSIESLVATIGLNETSSMPGAAAELLRCAFVISQLRDMLQSKQRSWEDISSGDVEVMFSNLGPAHVEDQPNNVSKSTVLRPLLRDAIRLYHRLHRQHSLFAAGGADGDGNASLAASVAGLLYLVEGVCSIGSEDPSMADSMQTLLRCFAGPHVLAIASVALAFISNYLAYSVAQAVYPSVSESVRSRNLSTLKHPQRRTHDLLQHLASITLSAGREDTGPFNFLYLRLTAFIRSTIDNIVELGDLTSVRTAEDLPKSSPARRGSFEQMESEALDFARSIEELGPLGLVLCATSEQEAWGLLRNRSPR</sequence>
<dbReference type="Gene3D" id="4.10.240.10">
    <property type="entry name" value="Zn(2)-C6 fungal-type DNA-binding domain"/>
    <property type="match status" value="1"/>
</dbReference>
<dbReference type="PANTHER" id="PTHR46910:SF3">
    <property type="entry name" value="HALOTOLERANCE PROTEIN 9-RELATED"/>
    <property type="match status" value="1"/>
</dbReference>
<dbReference type="GeneID" id="37045624"/>
<keyword evidence="2" id="KW-0479">Metal-binding</keyword>
<dbReference type="EMBL" id="KZ819640">
    <property type="protein sequence ID" value="PWN87481.1"/>
    <property type="molecule type" value="Genomic_DNA"/>
</dbReference>
<feature type="compositionally biased region" description="Low complexity" evidence="5">
    <location>
        <begin position="184"/>
        <end position="198"/>
    </location>
</feature>
<dbReference type="GO" id="GO:0000981">
    <property type="term" value="F:DNA-binding transcription factor activity, RNA polymerase II-specific"/>
    <property type="evidence" value="ECO:0007669"/>
    <property type="project" value="InterPro"/>
</dbReference>
<keyword evidence="3" id="KW-0238">DNA-binding</keyword>
<dbReference type="InterPro" id="IPR036864">
    <property type="entry name" value="Zn2-C6_fun-type_DNA-bd_sf"/>
</dbReference>
<comment type="subcellular location">
    <subcellularLocation>
        <location evidence="1">Nucleus</location>
    </subcellularLocation>
</comment>
<dbReference type="InParanoid" id="A0A316YEE3"/>
<feature type="region of interest" description="Disordered" evidence="5">
    <location>
        <begin position="175"/>
        <end position="229"/>
    </location>
</feature>
<dbReference type="OrthoDB" id="39175at2759"/>
<feature type="region of interest" description="Disordered" evidence="5">
    <location>
        <begin position="25"/>
        <end position="103"/>
    </location>
</feature>
<name>A0A316YEE3_9BASI</name>
<feature type="region of interest" description="Disordered" evidence="5">
    <location>
        <begin position="330"/>
        <end position="355"/>
    </location>
</feature>
<evidence type="ECO:0000256" key="2">
    <source>
        <dbReference type="ARBA" id="ARBA00022723"/>
    </source>
</evidence>
<dbReference type="Proteomes" id="UP000245768">
    <property type="component" value="Unassembled WGS sequence"/>
</dbReference>
<feature type="compositionally biased region" description="Low complexity" evidence="5">
    <location>
        <begin position="283"/>
        <end position="296"/>
    </location>
</feature>
<evidence type="ECO:0000313" key="7">
    <source>
        <dbReference type="Proteomes" id="UP000245768"/>
    </source>
</evidence>
<dbReference type="AlphaFoldDB" id="A0A316YEE3"/>
<reference evidence="6 7" key="1">
    <citation type="journal article" date="2018" name="Mol. Biol. Evol.">
        <title>Broad Genomic Sampling Reveals a Smut Pathogenic Ancestry of the Fungal Clade Ustilaginomycotina.</title>
        <authorList>
            <person name="Kijpornyongpan T."/>
            <person name="Mondo S.J."/>
            <person name="Barry K."/>
            <person name="Sandor L."/>
            <person name="Lee J."/>
            <person name="Lipzen A."/>
            <person name="Pangilinan J."/>
            <person name="LaButti K."/>
            <person name="Hainaut M."/>
            <person name="Henrissat B."/>
            <person name="Grigoriev I.V."/>
            <person name="Spatafora J.W."/>
            <person name="Aime M.C."/>
        </authorList>
    </citation>
    <scope>NUCLEOTIDE SEQUENCE [LARGE SCALE GENOMIC DNA]</scope>
    <source>
        <strain evidence="6 7">MCA 4198</strain>
    </source>
</reference>
<dbReference type="GO" id="GO:0005634">
    <property type="term" value="C:nucleus"/>
    <property type="evidence" value="ECO:0007669"/>
    <property type="project" value="UniProtKB-SubCell"/>
</dbReference>
<dbReference type="GO" id="GO:0008270">
    <property type="term" value="F:zinc ion binding"/>
    <property type="evidence" value="ECO:0007669"/>
    <property type="project" value="InterPro"/>
</dbReference>
<evidence type="ECO:0000256" key="1">
    <source>
        <dbReference type="ARBA" id="ARBA00004123"/>
    </source>
</evidence>
<feature type="compositionally biased region" description="Low complexity" evidence="5">
    <location>
        <begin position="87"/>
        <end position="96"/>
    </location>
</feature>
<dbReference type="GO" id="GO:0003677">
    <property type="term" value="F:DNA binding"/>
    <property type="evidence" value="ECO:0007669"/>
    <property type="project" value="UniProtKB-KW"/>
</dbReference>
<organism evidence="6 7">
    <name type="scientific">Acaromyces ingoldii</name>
    <dbReference type="NCBI Taxonomy" id="215250"/>
    <lineage>
        <taxon>Eukaryota</taxon>
        <taxon>Fungi</taxon>
        <taxon>Dikarya</taxon>
        <taxon>Basidiomycota</taxon>
        <taxon>Ustilaginomycotina</taxon>
        <taxon>Exobasidiomycetes</taxon>
        <taxon>Exobasidiales</taxon>
        <taxon>Cryptobasidiaceae</taxon>
        <taxon>Acaromyces</taxon>
    </lineage>
</organism>
<evidence type="ECO:0000256" key="3">
    <source>
        <dbReference type="ARBA" id="ARBA00023125"/>
    </source>
</evidence>
<keyword evidence="7" id="KW-1185">Reference proteome</keyword>
<dbReference type="PANTHER" id="PTHR46910">
    <property type="entry name" value="TRANSCRIPTION FACTOR PDR1"/>
    <property type="match status" value="1"/>
</dbReference>
<dbReference type="STRING" id="215250.A0A316YEE3"/>
<dbReference type="RefSeq" id="XP_025374679.1">
    <property type="nucleotide sequence ID" value="XM_025523708.1"/>
</dbReference>
<evidence type="ECO:0000256" key="4">
    <source>
        <dbReference type="ARBA" id="ARBA00023242"/>
    </source>
</evidence>